<evidence type="ECO:0000256" key="5">
    <source>
        <dbReference type="ARBA" id="ARBA00023163"/>
    </source>
</evidence>
<dbReference type="InterPro" id="IPR036390">
    <property type="entry name" value="WH_DNA-bd_sf"/>
</dbReference>
<dbReference type="RefSeq" id="WP_019617473.1">
    <property type="nucleotide sequence ID" value="NZ_JBHUNE010000008.1"/>
</dbReference>
<dbReference type="Proteomes" id="UP001597492">
    <property type="component" value="Unassembled WGS sequence"/>
</dbReference>
<dbReference type="InterPro" id="IPR015424">
    <property type="entry name" value="PyrdxlP-dep_Trfase"/>
</dbReference>
<evidence type="ECO:0000313" key="8">
    <source>
        <dbReference type="EMBL" id="MFD2758945.1"/>
    </source>
</evidence>
<dbReference type="PROSITE" id="PS50949">
    <property type="entry name" value="HTH_GNTR"/>
    <property type="match status" value="1"/>
</dbReference>
<evidence type="ECO:0000256" key="3">
    <source>
        <dbReference type="ARBA" id="ARBA00023015"/>
    </source>
</evidence>
<dbReference type="CDD" id="cd00609">
    <property type="entry name" value="AAT_like"/>
    <property type="match status" value="1"/>
</dbReference>
<keyword evidence="8" id="KW-0032">Aminotransferase</keyword>
<proteinExistence type="inferred from homology"/>
<evidence type="ECO:0000313" key="9">
    <source>
        <dbReference type="Proteomes" id="UP001597492"/>
    </source>
</evidence>
<comment type="caution">
    <text evidence="8">The sequence shown here is derived from an EMBL/GenBank/DDBJ whole genome shotgun (WGS) entry which is preliminary data.</text>
</comment>
<evidence type="ECO:0000256" key="6">
    <source>
        <dbReference type="SAM" id="MobiDB-lite"/>
    </source>
</evidence>
<dbReference type="SUPFAM" id="SSF53383">
    <property type="entry name" value="PLP-dependent transferases"/>
    <property type="match status" value="1"/>
</dbReference>
<keyword evidence="3" id="KW-0805">Transcription regulation</keyword>
<dbReference type="EMBL" id="JBHUNE010000008">
    <property type="protein sequence ID" value="MFD2758945.1"/>
    <property type="molecule type" value="Genomic_DNA"/>
</dbReference>
<feature type="region of interest" description="Disordered" evidence="6">
    <location>
        <begin position="79"/>
        <end position="132"/>
    </location>
</feature>
<accession>A0ABW5V0F7</accession>
<feature type="compositionally biased region" description="Low complexity" evidence="6">
    <location>
        <begin position="99"/>
        <end position="109"/>
    </location>
</feature>
<dbReference type="SMART" id="SM00345">
    <property type="entry name" value="HTH_GNTR"/>
    <property type="match status" value="1"/>
</dbReference>
<protein>
    <submittedName>
        <fullName evidence="8">PLP-dependent aminotransferase family protein</fullName>
    </submittedName>
</protein>
<organism evidence="8 9">
    <name type="scientific">Gulosibacter faecalis</name>
    <dbReference type="NCBI Taxonomy" id="272240"/>
    <lineage>
        <taxon>Bacteria</taxon>
        <taxon>Bacillati</taxon>
        <taxon>Actinomycetota</taxon>
        <taxon>Actinomycetes</taxon>
        <taxon>Micrococcales</taxon>
        <taxon>Microbacteriaceae</taxon>
        <taxon>Gulosibacter</taxon>
    </lineage>
</organism>
<comment type="similarity">
    <text evidence="1">In the C-terminal section; belongs to the class-I pyridoxal-phosphate-dependent aminotransferase family.</text>
</comment>
<evidence type="ECO:0000259" key="7">
    <source>
        <dbReference type="PROSITE" id="PS50949"/>
    </source>
</evidence>
<dbReference type="CDD" id="cd07377">
    <property type="entry name" value="WHTH_GntR"/>
    <property type="match status" value="1"/>
</dbReference>
<evidence type="ECO:0000256" key="2">
    <source>
        <dbReference type="ARBA" id="ARBA00022898"/>
    </source>
</evidence>
<dbReference type="InterPro" id="IPR015421">
    <property type="entry name" value="PyrdxlP-dep_Trfase_major"/>
</dbReference>
<dbReference type="SUPFAM" id="SSF46785">
    <property type="entry name" value="Winged helix' DNA-binding domain"/>
    <property type="match status" value="1"/>
</dbReference>
<dbReference type="Gene3D" id="1.10.10.10">
    <property type="entry name" value="Winged helix-like DNA-binding domain superfamily/Winged helix DNA-binding domain"/>
    <property type="match status" value="1"/>
</dbReference>
<dbReference type="Pfam" id="PF00392">
    <property type="entry name" value="GntR"/>
    <property type="match status" value="1"/>
</dbReference>
<dbReference type="InterPro" id="IPR036388">
    <property type="entry name" value="WH-like_DNA-bd_sf"/>
</dbReference>
<sequence length="496" mass="52562">MRSPEIAELTVSLDRTHPLPLPQQLAGSVRALIDRGVLRAGDALPSSRAWATRLGVSRGTIVTAFEQLIAEGYLTSQTGSATTVNPELGQTHPGRRGAARASTGTAMTTNAGGRATGMRREPIDLLPGQPSTGALRTPAWRRAWRNAADAELTSLPLEGDPRYLAAVSEHFRRMRGLTRAADTFLVTAGAREGLALIVQTIAAERAGAAPVRVGVESPGYPSLRRVLARLGCELVPLEVDRDGLRTDRLPRGGEKPDLVIVTPSHQYPFGGSLPIARRHELLAWARAEQVLIVEDDFDSELRYVGQPLPTLTALDRADDGTVALLGTFSSTVAPTIGIGMLGAPAPLRQRLLATRADLGTPVSAVTQRAFAEYLASGELARHAARMRRSYRQRRAAVLAALGDLPQVEVSPMDGGLHAVIHTRRDEAELMAACERAGVRVSPGAAYWRGPIAPTSPAANNPGGGATASDTGSIVIGYAHLSEGQLAEGLARLRTAL</sequence>
<reference evidence="9" key="1">
    <citation type="journal article" date="2019" name="Int. J. Syst. Evol. Microbiol.">
        <title>The Global Catalogue of Microorganisms (GCM) 10K type strain sequencing project: providing services to taxonomists for standard genome sequencing and annotation.</title>
        <authorList>
            <consortium name="The Broad Institute Genomics Platform"/>
            <consortium name="The Broad Institute Genome Sequencing Center for Infectious Disease"/>
            <person name="Wu L."/>
            <person name="Ma J."/>
        </authorList>
    </citation>
    <scope>NUCLEOTIDE SEQUENCE [LARGE SCALE GENOMIC DNA]</scope>
    <source>
        <strain evidence="9">TISTR 1514</strain>
    </source>
</reference>
<keyword evidence="4" id="KW-0238">DNA-binding</keyword>
<name>A0ABW5V0F7_9MICO</name>
<feature type="domain" description="HTH gntR-type" evidence="7">
    <location>
        <begin position="19"/>
        <end position="87"/>
    </location>
</feature>
<dbReference type="InterPro" id="IPR000524">
    <property type="entry name" value="Tscrpt_reg_HTH_GntR"/>
</dbReference>
<dbReference type="PANTHER" id="PTHR46577:SF1">
    <property type="entry name" value="HTH-TYPE TRANSCRIPTIONAL REGULATORY PROTEIN GABR"/>
    <property type="match status" value="1"/>
</dbReference>
<dbReference type="PRINTS" id="PR00035">
    <property type="entry name" value="HTHGNTR"/>
</dbReference>
<dbReference type="Gene3D" id="3.40.640.10">
    <property type="entry name" value="Type I PLP-dependent aspartate aminotransferase-like (Major domain)"/>
    <property type="match status" value="1"/>
</dbReference>
<evidence type="ECO:0000256" key="4">
    <source>
        <dbReference type="ARBA" id="ARBA00023125"/>
    </source>
</evidence>
<dbReference type="PANTHER" id="PTHR46577">
    <property type="entry name" value="HTH-TYPE TRANSCRIPTIONAL REGULATORY PROTEIN GABR"/>
    <property type="match status" value="1"/>
</dbReference>
<evidence type="ECO:0000256" key="1">
    <source>
        <dbReference type="ARBA" id="ARBA00005384"/>
    </source>
</evidence>
<keyword evidence="5" id="KW-0804">Transcription</keyword>
<gene>
    <name evidence="8" type="ORF">ACFSW7_11210</name>
</gene>
<dbReference type="GO" id="GO:0008483">
    <property type="term" value="F:transaminase activity"/>
    <property type="evidence" value="ECO:0007669"/>
    <property type="project" value="UniProtKB-KW"/>
</dbReference>
<keyword evidence="8" id="KW-0808">Transferase</keyword>
<dbReference type="InterPro" id="IPR051446">
    <property type="entry name" value="HTH_trans_reg/aminotransferase"/>
</dbReference>
<keyword evidence="9" id="KW-1185">Reference proteome</keyword>
<keyword evidence="2" id="KW-0663">Pyridoxal phosphate</keyword>